<feature type="transmembrane region" description="Helical" evidence="1">
    <location>
        <begin position="20"/>
        <end position="43"/>
    </location>
</feature>
<keyword evidence="1" id="KW-0812">Transmembrane</keyword>
<feature type="transmembrane region" description="Helical" evidence="1">
    <location>
        <begin position="95"/>
        <end position="113"/>
    </location>
</feature>
<name>A0AAJ2WZS0_XANCA</name>
<protein>
    <submittedName>
        <fullName evidence="2">Uncharacterized protein</fullName>
    </submittedName>
</protein>
<reference evidence="2" key="2">
    <citation type="submission" date="2024-01" db="EMBL/GenBank/DDBJ databases">
        <title>Long-read genome sequencing of X. campestris pv. papavericola.</title>
        <authorList>
            <person name="Hussain R.M.F."/>
            <person name="Greer S."/>
            <person name="Harrison J."/>
            <person name="Grant M."/>
            <person name="Vicente J."/>
            <person name="Studholme D.J."/>
        </authorList>
    </citation>
    <scope>NUCLEOTIDE SEQUENCE</scope>
    <source>
        <strain evidence="2">NCPPB 2970</strain>
        <plasmid evidence="2">pNCPPB2970.162</plasmid>
    </source>
</reference>
<dbReference type="RefSeq" id="WP_228426039.1">
    <property type="nucleotide sequence ID" value="NZ_JAJFNJ020000002.1"/>
</dbReference>
<keyword evidence="1" id="KW-1133">Transmembrane helix</keyword>
<feature type="transmembrane region" description="Helical" evidence="1">
    <location>
        <begin position="64"/>
        <end position="89"/>
    </location>
</feature>
<dbReference type="Proteomes" id="UP001297361">
    <property type="component" value="Unassembled WGS sequence"/>
</dbReference>
<dbReference type="AlphaFoldDB" id="A0AAJ2WZS0"/>
<sequence length="119" mass="12845">MLRYLPLLAYPLTPALVGALFAKSPLWLCGVLGVLLLVLHYTLGKKQLVKSLVLPGLPRGFPGAIAAMCVTCLLTQAIAAFLLGVGLVAGWRVGWLLPYALIPSMLLSIGLEMRRNLHR</sequence>
<geneLocation type="plasmid" evidence="2">
    <name>pNCPPB2970.162</name>
</geneLocation>
<accession>A0AAJ2WZS0</accession>
<evidence type="ECO:0000313" key="2">
    <source>
        <dbReference type="EMBL" id="MEC3886289.1"/>
    </source>
</evidence>
<organism evidence="2 3">
    <name type="scientific">Xanthomonas campestris pv. papavericola</name>
    <dbReference type="NCBI Taxonomy" id="487881"/>
    <lineage>
        <taxon>Bacteria</taxon>
        <taxon>Pseudomonadati</taxon>
        <taxon>Pseudomonadota</taxon>
        <taxon>Gammaproteobacteria</taxon>
        <taxon>Lysobacterales</taxon>
        <taxon>Lysobacteraceae</taxon>
        <taxon>Xanthomonas</taxon>
    </lineage>
</organism>
<gene>
    <name evidence="2" type="ORF">LLE72_000595</name>
</gene>
<proteinExistence type="predicted"/>
<evidence type="ECO:0000313" key="3">
    <source>
        <dbReference type="Proteomes" id="UP001297361"/>
    </source>
</evidence>
<evidence type="ECO:0000256" key="1">
    <source>
        <dbReference type="SAM" id="Phobius"/>
    </source>
</evidence>
<dbReference type="EMBL" id="JAJFNJ020000002">
    <property type="protein sequence ID" value="MEC3886289.1"/>
    <property type="molecule type" value="Genomic_DNA"/>
</dbReference>
<reference evidence="2" key="1">
    <citation type="submission" date="2021-10" db="EMBL/GenBank/DDBJ databases">
        <authorList>
            <person name="Hussein R."/>
            <person name="Harrison J."/>
            <person name="Studholme D.J."/>
            <person name="Vicente J."/>
            <person name="Grant M."/>
        </authorList>
    </citation>
    <scope>NUCLEOTIDE SEQUENCE</scope>
    <source>
        <strain evidence="2">NCPPB 2970</strain>
        <plasmid evidence="2">pNCPPB2970.162</plasmid>
    </source>
</reference>
<keyword evidence="1" id="KW-0472">Membrane</keyword>
<keyword evidence="2" id="KW-0614">Plasmid</keyword>
<comment type="caution">
    <text evidence="2">The sequence shown here is derived from an EMBL/GenBank/DDBJ whole genome shotgun (WGS) entry which is preliminary data.</text>
</comment>